<dbReference type="PANTHER" id="PTHR11851">
    <property type="entry name" value="METALLOPROTEASE"/>
    <property type="match status" value="1"/>
</dbReference>
<keyword evidence="3" id="KW-1185">Reference proteome</keyword>
<dbReference type="SUPFAM" id="SSF63411">
    <property type="entry name" value="LuxS/MPP-like metallohydrolase"/>
    <property type="match status" value="2"/>
</dbReference>
<dbReference type="Pfam" id="PF05193">
    <property type="entry name" value="Peptidase_M16_C"/>
    <property type="match status" value="1"/>
</dbReference>
<reference evidence="2" key="1">
    <citation type="submission" date="2022-03" db="EMBL/GenBank/DDBJ databases">
        <title>De novo assembled genomes of Belliella spp. (Cyclobacteriaceae) strains.</title>
        <authorList>
            <person name="Szabo A."/>
            <person name="Korponai K."/>
            <person name="Felfoldi T."/>
        </authorList>
    </citation>
    <scope>NUCLEOTIDE SEQUENCE</scope>
    <source>
        <strain evidence="2">DSM 111904</strain>
    </source>
</reference>
<accession>A0ABS9UVY5</accession>
<dbReference type="EMBL" id="JAKZGP010000003">
    <property type="protein sequence ID" value="MCH7408306.1"/>
    <property type="molecule type" value="Genomic_DNA"/>
</dbReference>
<sequence>MILDRSKSPDFQIPQDINLPSPIKRTLANGVHLYFIPTPEIDACRLEICTDAQLAHSSSDKKLTSFFTLHMIMEGTRGMTASEIDDFFDFFASEVDVSSGFEHNSISLLTTKKHFSKVLPIFSSLLTDAIFPEKELAKRKSQKALNISIQKEKTSVSASQQFRQQLFGADHPYGQIADESDVADVQRQDLIQYYKESLLVNPEIFLTGNLGAFELELITETLGKLNVTFTEKEILNFENKPQERQYELREEAVQSSLRIGFHLLAKTHPDYFPITIFNTILGGYFGSRLIKNIREDKGHTYGIYSTIGSLKQADYWVIMADVQKAYIHEVIEEIYKEIDLLKTNLVPEEEIELVRNYMIGNFLSTFSSPFELINKFKTVHHAGLDMDFYAKKLAYIREFTAEDVQRVAQKYFDTQDLIEVIVG</sequence>
<protein>
    <submittedName>
        <fullName evidence="2">Insulinase family protein</fullName>
    </submittedName>
</protein>
<dbReference type="InterPro" id="IPR011249">
    <property type="entry name" value="Metalloenz_LuxS/M16"/>
</dbReference>
<gene>
    <name evidence="2" type="ORF">MM239_02775</name>
</gene>
<dbReference type="InterPro" id="IPR007863">
    <property type="entry name" value="Peptidase_M16_C"/>
</dbReference>
<evidence type="ECO:0000313" key="2">
    <source>
        <dbReference type="EMBL" id="MCH7408306.1"/>
    </source>
</evidence>
<name>A0ABS9UVY5_9BACT</name>
<dbReference type="PANTHER" id="PTHR11851:SF224">
    <property type="entry name" value="PROCESSING PROTEASE"/>
    <property type="match status" value="1"/>
</dbReference>
<evidence type="ECO:0000259" key="1">
    <source>
        <dbReference type="Pfam" id="PF05193"/>
    </source>
</evidence>
<feature type="domain" description="Peptidase M16 C-terminal" evidence="1">
    <location>
        <begin position="185"/>
        <end position="356"/>
    </location>
</feature>
<organism evidence="2 3">
    <name type="scientific">Belliella filtrata</name>
    <dbReference type="NCBI Taxonomy" id="2923435"/>
    <lineage>
        <taxon>Bacteria</taxon>
        <taxon>Pseudomonadati</taxon>
        <taxon>Bacteroidota</taxon>
        <taxon>Cytophagia</taxon>
        <taxon>Cytophagales</taxon>
        <taxon>Cyclobacteriaceae</taxon>
        <taxon>Belliella</taxon>
    </lineage>
</organism>
<dbReference type="RefSeq" id="WP_241346417.1">
    <property type="nucleotide sequence ID" value="NZ_JAKZGP010000003.1"/>
</dbReference>
<evidence type="ECO:0000313" key="3">
    <source>
        <dbReference type="Proteomes" id="UP001165489"/>
    </source>
</evidence>
<dbReference type="Gene3D" id="3.30.830.10">
    <property type="entry name" value="Metalloenzyme, LuxS/M16 peptidase-like"/>
    <property type="match status" value="2"/>
</dbReference>
<dbReference type="Proteomes" id="UP001165489">
    <property type="component" value="Unassembled WGS sequence"/>
</dbReference>
<dbReference type="InterPro" id="IPR050361">
    <property type="entry name" value="MPP/UQCRC_Complex"/>
</dbReference>
<comment type="caution">
    <text evidence="2">The sequence shown here is derived from an EMBL/GenBank/DDBJ whole genome shotgun (WGS) entry which is preliminary data.</text>
</comment>
<proteinExistence type="predicted"/>